<dbReference type="EMBL" id="LDPR01000001">
    <property type="protein sequence ID" value="KLO39215.1"/>
    <property type="molecule type" value="Genomic_DNA"/>
</dbReference>
<evidence type="ECO:0000313" key="2">
    <source>
        <dbReference type="Proteomes" id="UP000036334"/>
    </source>
</evidence>
<dbReference type="PANTHER" id="PTHR14136:SF17">
    <property type="entry name" value="BTB_POZ DOMAIN-CONTAINING PROTEIN KCTD9"/>
    <property type="match status" value="1"/>
</dbReference>
<dbReference type="OrthoDB" id="2579959at2"/>
<reference evidence="1 2" key="1">
    <citation type="submission" date="2015-05" db="EMBL/GenBank/DDBJ databases">
        <title>Genome sequence of Mycobacterium haemophilum.</title>
        <authorList>
            <person name="Greninger A.L."/>
            <person name="Cunningham G."/>
            <person name="Miller S."/>
        </authorList>
    </citation>
    <scope>NUCLEOTIDE SEQUENCE [LARGE SCALE GENOMIC DNA]</scope>
    <source>
        <strain evidence="2">UC1</strain>
    </source>
</reference>
<accession>A0A0I9Y2E3</accession>
<dbReference type="PANTHER" id="PTHR14136">
    <property type="entry name" value="BTB_POZ DOMAIN-CONTAINING PROTEIN KCTD9"/>
    <property type="match status" value="1"/>
</dbReference>
<comment type="caution">
    <text evidence="1">The sequence shown here is derived from an EMBL/GenBank/DDBJ whole genome shotgun (WGS) entry which is preliminary data.</text>
</comment>
<dbReference type="Gene3D" id="2.160.20.80">
    <property type="entry name" value="E3 ubiquitin-protein ligase SopA"/>
    <property type="match status" value="1"/>
</dbReference>
<keyword evidence="2" id="KW-1185">Reference proteome</keyword>
<dbReference type="AlphaFoldDB" id="A0A0I9Y2E3"/>
<dbReference type="STRING" id="1202450.B586_18025"/>
<dbReference type="InterPro" id="IPR001646">
    <property type="entry name" value="5peptide_repeat"/>
</dbReference>
<dbReference type="PATRIC" id="fig|29311.18.peg.542"/>
<dbReference type="InterPro" id="IPR051082">
    <property type="entry name" value="Pentapeptide-BTB/POZ_domain"/>
</dbReference>
<sequence>MQQWTDCEIAGRDFTDDDLSRLRTERVVFTECNFSGANLAESHHRASAFRNCTFKRTLLWHSTFTHCSMLGSVFVQCRLRPLTFDEVDFTLAVLGGNDLRGVDLSGCRLREASLVETDLRTAVLRGADLSGARTTGTRLDDADLRGATVEPSLWRTASLAGARIDVPQAVAFALAHGLCLNGGLDA</sequence>
<dbReference type="SUPFAM" id="SSF141571">
    <property type="entry name" value="Pentapeptide repeat-like"/>
    <property type="match status" value="1"/>
</dbReference>
<organism evidence="1 2">
    <name type="scientific">Mycobacterium haemophilum</name>
    <dbReference type="NCBI Taxonomy" id="29311"/>
    <lineage>
        <taxon>Bacteria</taxon>
        <taxon>Bacillati</taxon>
        <taxon>Actinomycetota</taxon>
        <taxon>Actinomycetes</taxon>
        <taxon>Mycobacteriales</taxon>
        <taxon>Mycobacteriaceae</taxon>
        <taxon>Mycobacterium</taxon>
    </lineage>
</organism>
<dbReference type="Proteomes" id="UP000036334">
    <property type="component" value="Unassembled WGS sequence"/>
</dbReference>
<dbReference type="Pfam" id="PF00805">
    <property type="entry name" value="Pentapeptide"/>
    <property type="match status" value="1"/>
</dbReference>
<gene>
    <name evidence="1" type="ORF">ABH38_02470</name>
</gene>
<protein>
    <submittedName>
        <fullName evidence="1">Pentapeptide repeat family protein</fullName>
    </submittedName>
</protein>
<evidence type="ECO:0000313" key="1">
    <source>
        <dbReference type="EMBL" id="KLO39215.1"/>
    </source>
</evidence>
<name>A0A0I9Y2E3_9MYCO</name>
<dbReference type="RefSeq" id="WP_047313409.1">
    <property type="nucleotide sequence ID" value="NZ_LDPQ01000001.1"/>
</dbReference>
<proteinExistence type="predicted"/>